<gene>
    <name evidence="1" type="ORF">S06H3_26620</name>
</gene>
<organism evidence="1">
    <name type="scientific">marine sediment metagenome</name>
    <dbReference type="NCBI Taxonomy" id="412755"/>
    <lineage>
        <taxon>unclassified sequences</taxon>
        <taxon>metagenomes</taxon>
        <taxon>ecological metagenomes</taxon>
    </lineage>
</organism>
<name>X1NU12_9ZZZZ</name>
<sequence length="83" mass="8675">SSEAVHPDDVKLNTIKALVVVSPSIGSTVYVDVAAAGTFDEWIDSVGTAHPNYASLQVFDVGTAITPVELDGSFDAMFLAFGE</sequence>
<feature type="non-terminal residue" evidence="1">
    <location>
        <position position="1"/>
    </location>
</feature>
<evidence type="ECO:0000313" key="1">
    <source>
        <dbReference type="EMBL" id="GAI30280.1"/>
    </source>
</evidence>
<reference evidence="1" key="1">
    <citation type="journal article" date="2014" name="Front. Microbiol.">
        <title>High frequency of phylogenetically diverse reductive dehalogenase-homologous genes in deep subseafloor sedimentary metagenomes.</title>
        <authorList>
            <person name="Kawai M."/>
            <person name="Futagami T."/>
            <person name="Toyoda A."/>
            <person name="Takaki Y."/>
            <person name="Nishi S."/>
            <person name="Hori S."/>
            <person name="Arai W."/>
            <person name="Tsubouchi T."/>
            <person name="Morono Y."/>
            <person name="Uchiyama I."/>
            <person name="Ito T."/>
            <person name="Fujiyama A."/>
            <person name="Inagaki F."/>
            <person name="Takami H."/>
        </authorList>
    </citation>
    <scope>NUCLEOTIDE SEQUENCE</scope>
    <source>
        <strain evidence="1">Expedition CK06-06</strain>
    </source>
</reference>
<dbReference type="AlphaFoldDB" id="X1NU12"/>
<dbReference type="EMBL" id="BARV01015402">
    <property type="protein sequence ID" value="GAI30280.1"/>
    <property type="molecule type" value="Genomic_DNA"/>
</dbReference>
<comment type="caution">
    <text evidence="1">The sequence shown here is derived from an EMBL/GenBank/DDBJ whole genome shotgun (WGS) entry which is preliminary data.</text>
</comment>
<protein>
    <submittedName>
        <fullName evidence="1">Uncharacterized protein</fullName>
    </submittedName>
</protein>
<proteinExistence type="predicted"/>
<accession>X1NU12</accession>